<reference evidence="9 10" key="1">
    <citation type="submission" date="2016-10" db="EMBL/GenBank/DDBJ databases">
        <authorList>
            <person name="de Groot N.N."/>
        </authorList>
    </citation>
    <scope>NUCLEOTIDE SEQUENCE [LARGE SCALE GENOMIC DNA]</scope>
    <source>
        <strain evidence="10">EB21,IBRC-M 10013,KCTC 4048</strain>
    </source>
</reference>
<keyword evidence="2" id="KW-0004">4Fe-4S</keyword>
<feature type="compositionally biased region" description="Low complexity" evidence="7">
    <location>
        <begin position="48"/>
        <end position="57"/>
    </location>
</feature>
<dbReference type="PROSITE" id="PS51373">
    <property type="entry name" value="HIPIP"/>
    <property type="match status" value="1"/>
</dbReference>
<evidence type="ECO:0000259" key="8">
    <source>
        <dbReference type="PROSITE" id="PS51373"/>
    </source>
</evidence>
<keyword evidence="4" id="KW-0249">Electron transport</keyword>
<keyword evidence="10" id="KW-1185">Reference proteome</keyword>
<dbReference type="RefSeq" id="WP_089735379.1">
    <property type="nucleotide sequence ID" value="NZ_FNIA01000021.1"/>
</dbReference>
<keyword evidence="6" id="KW-0411">Iron-sulfur</keyword>
<evidence type="ECO:0000256" key="3">
    <source>
        <dbReference type="ARBA" id="ARBA00022723"/>
    </source>
</evidence>
<name>A0A1G9ZLN0_9EURY</name>
<organism evidence="9 10">
    <name type="scientific">Haloarchaeobius iranensis</name>
    <dbReference type="NCBI Taxonomy" id="996166"/>
    <lineage>
        <taxon>Archaea</taxon>
        <taxon>Methanobacteriati</taxon>
        <taxon>Methanobacteriota</taxon>
        <taxon>Stenosarchaea group</taxon>
        <taxon>Halobacteria</taxon>
        <taxon>Halobacteriales</taxon>
        <taxon>Halorubellaceae</taxon>
        <taxon>Haloarchaeobius</taxon>
    </lineage>
</organism>
<keyword evidence="1" id="KW-0813">Transport</keyword>
<evidence type="ECO:0000256" key="6">
    <source>
        <dbReference type="ARBA" id="ARBA00023014"/>
    </source>
</evidence>
<dbReference type="OrthoDB" id="183484at2157"/>
<sequence length="266" mass="28058">MEEPKSGAGAAYHYWSRRHYLVATGGIAALSGCLGGDGESTDGGGTTTAGATPTTMADDGEELPDGVSAEEFENGPVPEPYRTAVSLGGEQRNADELFAKGDVQFSEYDEALENDAHQPGRCCANCDDFVPDRNGDAFGACSAVQGYIDGADWCSVWEELPEPSVPEGLTESELPTAQVPAEYRTASSQGGEERDPDELNAQEAVQLMESVEAIADGLGQPGQSCGNCAEFVPDKNGDGWGACAKVEGYVAVEDWCSIWEHVTEEL</sequence>
<dbReference type="InterPro" id="IPR000170">
    <property type="entry name" value="High_potential_FeS_prot"/>
</dbReference>
<keyword evidence="5" id="KW-0408">Iron</keyword>
<evidence type="ECO:0000256" key="1">
    <source>
        <dbReference type="ARBA" id="ARBA00022448"/>
    </source>
</evidence>
<feature type="compositionally biased region" description="Gly residues" evidence="7">
    <location>
        <begin position="35"/>
        <end position="47"/>
    </location>
</feature>
<evidence type="ECO:0000256" key="5">
    <source>
        <dbReference type="ARBA" id="ARBA00023004"/>
    </source>
</evidence>
<accession>A0A1G9ZLN0</accession>
<dbReference type="GO" id="GO:0019646">
    <property type="term" value="P:aerobic electron transport chain"/>
    <property type="evidence" value="ECO:0007669"/>
    <property type="project" value="InterPro"/>
</dbReference>
<evidence type="ECO:0000313" key="10">
    <source>
        <dbReference type="Proteomes" id="UP000199370"/>
    </source>
</evidence>
<dbReference type="GO" id="GO:0009055">
    <property type="term" value="F:electron transfer activity"/>
    <property type="evidence" value="ECO:0007669"/>
    <property type="project" value="InterPro"/>
</dbReference>
<evidence type="ECO:0000313" key="9">
    <source>
        <dbReference type="EMBL" id="SDN22259.1"/>
    </source>
</evidence>
<feature type="domain" description="High potential iron-sulfur proteins family profile" evidence="8">
    <location>
        <begin position="188"/>
        <end position="264"/>
    </location>
</feature>
<dbReference type="AlphaFoldDB" id="A0A1G9ZLN0"/>
<evidence type="ECO:0000256" key="4">
    <source>
        <dbReference type="ARBA" id="ARBA00022982"/>
    </source>
</evidence>
<dbReference type="GO" id="GO:0046872">
    <property type="term" value="F:metal ion binding"/>
    <property type="evidence" value="ECO:0007669"/>
    <property type="project" value="UniProtKB-KW"/>
</dbReference>
<dbReference type="Pfam" id="PF01355">
    <property type="entry name" value="HIPIP"/>
    <property type="match status" value="2"/>
</dbReference>
<feature type="region of interest" description="Disordered" evidence="7">
    <location>
        <begin position="35"/>
        <end position="66"/>
    </location>
</feature>
<gene>
    <name evidence="9" type="ORF">SAMN05192554_12123</name>
</gene>
<dbReference type="InterPro" id="IPR036369">
    <property type="entry name" value="HIPIP_sf"/>
</dbReference>
<dbReference type="EMBL" id="FNIA01000021">
    <property type="protein sequence ID" value="SDN22259.1"/>
    <property type="molecule type" value="Genomic_DNA"/>
</dbReference>
<dbReference type="GO" id="GO:0051539">
    <property type="term" value="F:4 iron, 4 sulfur cluster binding"/>
    <property type="evidence" value="ECO:0007669"/>
    <property type="project" value="UniProtKB-KW"/>
</dbReference>
<evidence type="ECO:0000256" key="2">
    <source>
        <dbReference type="ARBA" id="ARBA00022485"/>
    </source>
</evidence>
<protein>
    <submittedName>
        <fullName evidence="9">High potential iron-sulfur protein</fullName>
    </submittedName>
</protein>
<dbReference type="Proteomes" id="UP000199370">
    <property type="component" value="Unassembled WGS sequence"/>
</dbReference>
<keyword evidence="3" id="KW-0479">Metal-binding</keyword>
<proteinExistence type="predicted"/>
<dbReference type="Gene3D" id="4.10.490.10">
    <property type="entry name" value="High potential iron-sulphur protein"/>
    <property type="match status" value="2"/>
</dbReference>
<dbReference type="PROSITE" id="PS51257">
    <property type="entry name" value="PROKAR_LIPOPROTEIN"/>
    <property type="match status" value="1"/>
</dbReference>
<dbReference type="SUPFAM" id="SSF57652">
    <property type="entry name" value="HIPIP (high potential iron protein)"/>
    <property type="match status" value="2"/>
</dbReference>
<evidence type="ECO:0000256" key="7">
    <source>
        <dbReference type="SAM" id="MobiDB-lite"/>
    </source>
</evidence>